<name>A0A9W8IWX7_9AGAR</name>
<evidence type="ECO:0000313" key="2">
    <source>
        <dbReference type="Proteomes" id="UP001140091"/>
    </source>
</evidence>
<organism evidence="1 2">
    <name type="scientific">Candolleomyces eurysporus</name>
    <dbReference type="NCBI Taxonomy" id="2828524"/>
    <lineage>
        <taxon>Eukaryota</taxon>
        <taxon>Fungi</taxon>
        <taxon>Dikarya</taxon>
        <taxon>Basidiomycota</taxon>
        <taxon>Agaricomycotina</taxon>
        <taxon>Agaricomycetes</taxon>
        <taxon>Agaricomycetidae</taxon>
        <taxon>Agaricales</taxon>
        <taxon>Agaricineae</taxon>
        <taxon>Psathyrellaceae</taxon>
        <taxon>Candolleomyces</taxon>
    </lineage>
</organism>
<dbReference type="OrthoDB" id="10390464at2759"/>
<comment type="caution">
    <text evidence="1">The sequence shown here is derived from an EMBL/GenBank/DDBJ whole genome shotgun (WGS) entry which is preliminary data.</text>
</comment>
<dbReference type="EMBL" id="JANBPK010001235">
    <property type="protein sequence ID" value="KAJ2924242.1"/>
    <property type="molecule type" value="Genomic_DNA"/>
</dbReference>
<dbReference type="Proteomes" id="UP001140091">
    <property type="component" value="Unassembled WGS sequence"/>
</dbReference>
<proteinExistence type="predicted"/>
<protein>
    <submittedName>
        <fullName evidence="1">Uncharacterized protein</fullName>
    </submittedName>
</protein>
<accession>A0A9W8IWX7</accession>
<gene>
    <name evidence="1" type="ORF">H1R20_g12851</name>
</gene>
<evidence type="ECO:0000313" key="1">
    <source>
        <dbReference type="EMBL" id="KAJ2924242.1"/>
    </source>
</evidence>
<dbReference type="AlphaFoldDB" id="A0A9W8IWX7"/>
<reference evidence="1" key="1">
    <citation type="submission" date="2022-06" db="EMBL/GenBank/DDBJ databases">
        <title>Genome Sequence of Candolleomyces eurysporus.</title>
        <authorList>
            <person name="Buettner E."/>
        </authorList>
    </citation>
    <scope>NUCLEOTIDE SEQUENCE</scope>
    <source>
        <strain evidence="1">VTCC 930004</strain>
    </source>
</reference>
<sequence>MPNIRPGWMPKQSIYIRIAAIEFLRVGHTGHRGQAYLDMFFEEWLAAHGIPPVPEGSNLDDVLNLYKARLVSTIRWHAFAGSGKLDVLPATRIRSLKSRLKRDLFFLWDSPPQGFIKVRKPSSATGS</sequence>
<keyword evidence="2" id="KW-1185">Reference proteome</keyword>
<feature type="non-terminal residue" evidence="1">
    <location>
        <position position="1"/>
    </location>
</feature>